<evidence type="ECO:0000313" key="5">
    <source>
        <dbReference type="Proteomes" id="UP001261624"/>
    </source>
</evidence>
<dbReference type="InterPro" id="IPR049492">
    <property type="entry name" value="BD-FAE-like_dom"/>
</dbReference>
<proteinExistence type="predicted"/>
<feature type="domain" description="BD-FAE-like" evidence="3">
    <location>
        <begin position="61"/>
        <end position="261"/>
    </location>
</feature>
<gene>
    <name evidence="4" type="ORF">RM549_02760</name>
</gene>
<evidence type="ECO:0000256" key="1">
    <source>
        <dbReference type="ARBA" id="ARBA00022801"/>
    </source>
</evidence>
<dbReference type="SUPFAM" id="SSF53474">
    <property type="entry name" value="alpha/beta-Hydrolases"/>
    <property type="match status" value="1"/>
</dbReference>
<sequence>MKKYIPFLILISATTSVMAQDVTLPLWPNNIPNSQKSEEKEKSEKDGFNWVTKVQEPNIAVYLPAKQTATGQAVVIAPGGGYAGLAYDWEGIDFAKWLNSKGIAGIVLKYRLPGSKSVKIGHEAPLQDVQRAVRLVRAHAQDWNVDRNKVGIMGFSAGGHLASTLGTHFNHEDSFEKDSVDTLSARPDFMALIYPVITMDPKFTHQGSKNALLGENPSEELVENFSNELQVKPNTPPTFLLHATDDESVPVENSLRFYEALKAKNIPVEMHIYPEGGHGFSFGLGKGYLSSWTDRLADWLQALNEENVENR</sequence>
<dbReference type="PANTHER" id="PTHR48081:SF6">
    <property type="entry name" value="PEPTIDASE S9 PROLYL OLIGOPEPTIDASE CATALYTIC DOMAIN-CONTAINING PROTEIN"/>
    <property type="match status" value="1"/>
</dbReference>
<protein>
    <submittedName>
        <fullName evidence="4">Alpha/beta hydrolase</fullName>
    </submittedName>
</protein>
<name>A0ABU3DY91_9FLAO</name>
<dbReference type="GO" id="GO:0016787">
    <property type="term" value="F:hydrolase activity"/>
    <property type="evidence" value="ECO:0007669"/>
    <property type="project" value="UniProtKB-KW"/>
</dbReference>
<dbReference type="PANTHER" id="PTHR48081">
    <property type="entry name" value="AB HYDROLASE SUPERFAMILY PROTEIN C4A8.06C"/>
    <property type="match status" value="1"/>
</dbReference>
<reference evidence="4 5" key="1">
    <citation type="submission" date="2023-09" db="EMBL/GenBank/DDBJ databases">
        <authorList>
            <person name="Rey-Velasco X."/>
        </authorList>
    </citation>
    <scope>NUCLEOTIDE SEQUENCE [LARGE SCALE GENOMIC DNA]</scope>
    <source>
        <strain evidence="4 5">F188</strain>
    </source>
</reference>
<evidence type="ECO:0000256" key="2">
    <source>
        <dbReference type="SAM" id="SignalP"/>
    </source>
</evidence>
<dbReference type="Gene3D" id="3.40.50.1820">
    <property type="entry name" value="alpha/beta hydrolase"/>
    <property type="match status" value="1"/>
</dbReference>
<comment type="caution">
    <text evidence="4">The sequence shown here is derived from an EMBL/GenBank/DDBJ whole genome shotgun (WGS) entry which is preliminary data.</text>
</comment>
<feature type="signal peptide" evidence="2">
    <location>
        <begin position="1"/>
        <end position="19"/>
    </location>
</feature>
<dbReference type="Pfam" id="PF20434">
    <property type="entry name" value="BD-FAE"/>
    <property type="match status" value="1"/>
</dbReference>
<accession>A0ABU3DY91</accession>
<keyword evidence="1 4" id="KW-0378">Hydrolase</keyword>
<dbReference type="EMBL" id="JAVRHM010000001">
    <property type="protein sequence ID" value="MDT0688686.1"/>
    <property type="molecule type" value="Genomic_DNA"/>
</dbReference>
<dbReference type="InterPro" id="IPR050300">
    <property type="entry name" value="GDXG_lipolytic_enzyme"/>
</dbReference>
<feature type="chain" id="PRO_5046904667" evidence="2">
    <location>
        <begin position="20"/>
        <end position="311"/>
    </location>
</feature>
<evidence type="ECO:0000313" key="4">
    <source>
        <dbReference type="EMBL" id="MDT0688686.1"/>
    </source>
</evidence>
<evidence type="ECO:0000259" key="3">
    <source>
        <dbReference type="Pfam" id="PF20434"/>
    </source>
</evidence>
<keyword evidence="5" id="KW-1185">Reference proteome</keyword>
<dbReference type="RefSeq" id="WP_311680629.1">
    <property type="nucleotide sequence ID" value="NZ_JAVRHM010000001.1"/>
</dbReference>
<dbReference type="InterPro" id="IPR029058">
    <property type="entry name" value="AB_hydrolase_fold"/>
</dbReference>
<keyword evidence="2" id="KW-0732">Signal</keyword>
<organism evidence="4 5">
    <name type="scientific">Autumnicola patrickiae</name>
    <dbReference type="NCBI Taxonomy" id="3075591"/>
    <lineage>
        <taxon>Bacteria</taxon>
        <taxon>Pseudomonadati</taxon>
        <taxon>Bacteroidota</taxon>
        <taxon>Flavobacteriia</taxon>
        <taxon>Flavobacteriales</taxon>
        <taxon>Flavobacteriaceae</taxon>
        <taxon>Autumnicola</taxon>
    </lineage>
</organism>
<dbReference type="Proteomes" id="UP001261624">
    <property type="component" value="Unassembled WGS sequence"/>
</dbReference>